<dbReference type="SMART" id="SM00473">
    <property type="entry name" value="PAN_AP"/>
    <property type="match status" value="3"/>
</dbReference>
<name>A0A2A6BMJ9_PRIPA</name>
<dbReference type="InterPro" id="IPR008139">
    <property type="entry name" value="SaposinB_dom"/>
</dbReference>
<evidence type="ECO:0000256" key="1">
    <source>
        <dbReference type="SAM" id="MobiDB-lite"/>
    </source>
</evidence>
<dbReference type="CDD" id="cd01099">
    <property type="entry name" value="PAN_AP_HGF"/>
    <property type="match status" value="2"/>
</dbReference>
<proteinExistence type="predicted"/>
<dbReference type="PANTHER" id="PTHR47327">
    <property type="entry name" value="FI18240P1-RELATED"/>
    <property type="match status" value="1"/>
</dbReference>
<dbReference type="SUPFAM" id="SSF57414">
    <property type="entry name" value="Hairpin loop containing domain-like"/>
    <property type="match status" value="2"/>
</dbReference>
<evidence type="ECO:0000256" key="2">
    <source>
        <dbReference type="SAM" id="Phobius"/>
    </source>
</evidence>
<dbReference type="PANTHER" id="PTHR47327:SF12">
    <property type="entry name" value="APPLE DOMAIN-CONTAINING PROTEIN"/>
    <property type="match status" value="1"/>
</dbReference>
<feature type="transmembrane region" description="Helical" evidence="2">
    <location>
        <begin position="39"/>
        <end position="57"/>
    </location>
</feature>
<accession>A0A2A6BMJ9</accession>
<keyword evidence="2" id="KW-1133">Transmembrane helix</keyword>
<gene>
    <name evidence="3" type="primary">WBGene00100609</name>
</gene>
<dbReference type="GO" id="GO:0009653">
    <property type="term" value="P:anatomical structure morphogenesis"/>
    <property type="evidence" value="ECO:0000318"/>
    <property type="project" value="GO_Central"/>
</dbReference>
<keyword evidence="2" id="KW-0472">Membrane</keyword>
<dbReference type="Pfam" id="PF00024">
    <property type="entry name" value="PAN_1"/>
    <property type="match status" value="3"/>
</dbReference>
<keyword evidence="4" id="KW-1185">Reference proteome</keyword>
<feature type="compositionally biased region" description="Basic and acidic residues" evidence="1">
    <location>
        <begin position="370"/>
        <end position="380"/>
    </location>
</feature>
<feature type="region of interest" description="Disordered" evidence="1">
    <location>
        <begin position="830"/>
        <end position="851"/>
    </location>
</feature>
<dbReference type="EnsemblMetazoa" id="PPA11055.1">
    <property type="protein sequence ID" value="PPA11055.1"/>
    <property type="gene ID" value="WBGene00100609"/>
</dbReference>
<dbReference type="AlphaFoldDB" id="A0A2A6BMJ9"/>
<dbReference type="InterPro" id="IPR003609">
    <property type="entry name" value="Pan_app"/>
</dbReference>
<evidence type="ECO:0000313" key="3">
    <source>
        <dbReference type="EnsemblMetazoa" id="PPA11055.1"/>
    </source>
</evidence>
<keyword evidence="2" id="KW-0812">Transmembrane</keyword>
<feature type="compositionally biased region" description="Polar residues" evidence="1">
    <location>
        <begin position="381"/>
        <end position="392"/>
    </location>
</feature>
<accession>A0A8R1YD22</accession>
<feature type="region of interest" description="Disordered" evidence="1">
    <location>
        <begin position="370"/>
        <end position="392"/>
    </location>
</feature>
<reference evidence="3" key="2">
    <citation type="submission" date="2022-06" db="UniProtKB">
        <authorList>
            <consortium name="EnsemblMetazoa"/>
        </authorList>
    </citation>
    <scope>IDENTIFICATION</scope>
    <source>
        <strain evidence="3">PS312</strain>
    </source>
</reference>
<dbReference type="PROSITE" id="PS50015">
    <property type="entry name" value="SAP_B"/>
    <property type="match status" value="1"/>
</dbReference>
<organism evidence="3 4">
    <name type="scientific">Pristionchus pacificus</name>
    <name type="common">Parasitic nematode worm</name>
    <dbReference type="NCBI Taxonomy" id="54126"/>
    <lineage>
        <taxon>Eukaryota</taxon>
        <taxon>Metazoa</taxon>
        <taxon>Ecdysozoa</taxon>
        <taxon>Nematoda</taxon>
        <taxon>Chromadorea</taxon>
        <taxon>Rhabditida</taxon>
        <taxon>Rhabditina</taxon>
        <taxon>Diplogasteromorpha</taxon>
        <taxon>Diplogasteroidea</taxon>
        <taxon>Neodiplogasteridae</taxon>
        <taxon>Pristionchus</taxon>
    </lineage>
</organism>
<dbReference type="Gene3D" id="3.50.4.10">
    <property type="entry name" value="Hepatocyte Growth Factor"/>
    <property type="match status" value="2"/>
</dbReference>
<sequence>MPYFKVDMDDSHKQPYVYFTDEDMGGQKMTKKYTKKQKMIGGGFLLGLLLIVIFVVVRSSSGTHGAVAEEPQVPSILRGVTQMQTAKTTALPTTPTTTVTPTLKTTQASTTTQTTIQPTTTVKTTVMATTTIKATTTSTPKPTVASTIETTTVSSTTSTATSFTSSATTTAIPTCSPGSNLVTIYEHNPPVGKHLSTIGNVSHEECQEHCQHVKGCELIAYRNSSCSMYEKGSETILEGFGFFKDTCVKSDRMCNASIHFETAEKKILVGFPEETLPAASIEECIALCLNSDEFEIPISCRSANFYPDDEECTLNGADRYTQPDSLLDDPYDNVVYIGNLCNGDHHENADEIRAEDAKDNSTEHLLEEEKTIHDPTHHELTNATTLPGNESTNASTECFVRVPQMALISESYFYVPEEVHTVDDCLQYCTTPHPEMEHECKSVEFYHDLKQCFIDSENRETARVEKRNGKDDTKVTYFEVARYLEKNPCATVTPSRTTRSMKNETGLKEGEECFCAAVFNSRVEVGRTRELLDTSCASAGRMDQDGSNSTINFIVPIAMHKCDFGNVPFPNRPLPLCCSSLAALPSESSPNQAMLLPQAPQTRSLFCNPCLEIVGVIDNIAGEDTAAIKQEEARNSIYCSFDNFRSIFLISLVCDNLCDSLFGGPHMASDLAPICKQWLDGDLYIIQLKLKNGWSPESICKEFKMYSVVSAEVTPECLDCLNKNNDKISKCMMCSFKKRAVEETAAEPIVQKRAASEANTTTRCSCDKIDDVRVCTYCVFTNFMKSECHTVSDCGRFRLNRHRRSINSISKYEASAIGFKKRETVAEPIAQSDTSADSSNYRKRKATPPPKCKLEDGECVYCEDWSDKECFNCHFEKSFKSRLKFKLIK</sequence>
<protein>
    <submittedName>
        <fullName evidence="3">Uncharacterized protein</fullName>
    </submittedName>
</protein>
<dbReference type="InterPro" id="IPR052774">
    <property type="entry name" value="Celegans_DevNeuronal_Protein"/>
</dbReference>
<reference evidence="4" key="1">
    <citation type="journal article" date="2008" name="Nat. Genet.">
        <title>The Pristionchus pacificus genome provides a unique perspective on nematode lifestyle and parasitism.</title>
        <authorList>
            <person name="Dieterich C."/>
            <person name="Clifton S.W."/>
            <person name="Schuster L.N."/>
            <person name="Chinwalla A."/>
            <person name="Delehaunty K."/>
            <person name="Dinkelacker I."/>
            <person name="Fulton L."/>
            <person name="Fulton R."/>
            <person name="Godfrey J."/>
            <person name="Minx P."/>
            <person name="Mitreva M."/>
            <person name="Roeseler W."/>
            <person name="Tian H."/>
            <person name="Witte H."/>
            <person name="Yang S.P."/>
            <person name="Wilson R.K."/>
            <person name="Sommer R.J."/>
        </authorList>
    </citation>
    <scope>NUCLEOTIDE SEQUENCE [LARGE SCALE GENOMIC DNA]</scope>
    <source>
        <strain evidence="4">PS312</strain>
    </source>
</reference>
<evidence type="ECO:0000313" key="4">
    <source>
        <dbReference type="Proteomes" id="UP000005239"/>
    </source>
</evidence>
<dbReference type="Proteomes" id="UP000005239">
    <property type="component" value="Unassembled WGS sequence"/>
</dbReference>
<dbReference type="PROSITE" id="PS50948">
    <property type="entry name" value="PAN"/>
    <property type="match status" value="3"/>
</dbReference>